<proteinExistence type="predicted"/>
<dbReference type="EMBL" id="CP094326">
    <property type="protein sequence ID" value="UNY97928.1"/>
    <property type="molecule type" value="Genomic_DNA"/>
</dbReference>
<keyword evidence="2" id="KW-1185">Reference proteome</keyword>
<organism evidence="1 2">
    <name type="scientific">Zhouia spongiae</name>
    <dbReference type="NCBI Taxonomy" id="2202721"/>
    <lineage>
        <taxon>Bacteria</taxon>
        <taxon>Pseudomonadati</taxon>
        <taxon>Bacteroidota</taxon>
        <taxon>Flavobacteriia</taxon>
        <taxon>Flavobacteriales</taxon>
        <taxon>Flavobacteriaceae</taxon>
        <taxon>Zhouia</taxon>
    </lineage>
</organism>
<accession>A0ABY3YJQ5</accession>
<dbReference type="RefSeq" id="WP_242936339.1">
    <property type="nucleotide sequence ID" value="NZ_CP094326.1"/>
</dbReference>
<evidence type="ECO:0000313" key="2">
    <source>
        <dbReference type="Proteomes" id="UP000829476"/>
    </source>
</evidence>
<reference evidence="1 2" key="1">
    <citation type="journal article" date="2018" name="Int. J. Syst. Evol. Microbiol.">
        <title>Zhouia spongiae sp. nov., isolated from a marine sponge.</title>
        <authorList>
            <person name="Zhuang L."/>
            <person name="Lin B."/>
            <person name="Qin F."/>
            <person name="Luo L."/>
        </authorList>
    </citation>
    <scope>NUCLEOTIDE SEQUENCE [LARGE SCALE GENOMIC DNA]</scope>
    <source>
        <strain evidence="1 2">HN-Y44</strain>
    </source>
</reference>
<name>A0ABY3YJQ5_9FLAO</name>
<sequence>MESHQLINTETLIIHHGLDKTFIDDLHFYGLIDFVEKDHNRFIYEDQLPVLEQLIRLYYDLEINMQGIDVIKNMIRKMDEMHHTIQLLKNKLDLYE</sequence>
<evidence type="ECO:0000313" key="1">
    <source>
        <dbReference type="EMBL" id="UNY97928.1"/>
    </source>
</evidence>
<gene>
    <name evidence="1" type="ORF">MQE36_12630</name>
</gene>
<protein>
    <submittedName>
        <fullName evidence="1">Chaperone modulator CbpM</fullName>
    </submittedName>
</protein>
<dbReference type="Pfam" id="PF13591">
    <property type="entry name" value="MerR_2"/>
    <property type="match status" value="1"/>
</dbReference>
<dbReference type="Proteomes" id="UP000829476">
    <property type="component" value="Chromosome"/>
</dbReference>
<dbReference type="Gene3D" id="1.10.1660.10">
    <property type="match status" value="1"/>
</dbReference>